<feature type="chain" id="PRO_5009887856" evidence="1">
    <location>
        <begin position="21"/>
        <end position="104"/>
    </location>
</feature>
<protein>
    <submittedName>
        <fullName evidence="2">Uncharacterized protein</fullName>
    </submittedName>
</protein>
<dbReference type="EMBL" id="KV878899">
    <property type="protein sequence ID" value="OJJ83594.1"/>
    <property type="molecule type" value="Genomic_DNA"/>
</dbReference>
<keyword evidence="3" id="KW-1185">Reference proteome</keyword>
<accession>A0A1L9VI57</accession>
<dbReference type="OrthoDB" id="5217529at2759"/>
<proteinExistence type="predicted"/>
<organism evidence="2 3">
    <name type="scientific">Aspergillus glaucus CBS 516.65</name>
    <dbReference type="NCBI Taxonomy" id="1160497"/>
    <lineage>
        <taxon>Eukaryota</taxon>
        <taxon>Fungi</taxon>
        <taxon>Dikarya</taxon>
        <taxon>Ascomycota</taxon>
        <taxon>Pezizomycotina</taxon>
        <taxon>Eurotiomycetes</taxon>
        <taxon>Eurotiomycetidae</taxon>
        <taxon>Eurotiales</taxon>
        <taxon>Aspergillaceae</taxon>
        <taxon>Aspergillus</taxon>
        <taxon>Aspergillus subgen. Aspergillus</taxon>
    </lineage>
</organism>
<gene>
    <name evidence="2" type="ORF">ASPGLDRAFT_416574</name>
</gene>
<name>A0A1L9VI57_ASPGL</name>
<dbReference type="Proteomes" id="UP000184300">
    <property type="component" value="Unassembled WGS sequence"/>
</dbReference>
<evidence type="ECO:0000313" key="3">
    <source>
        <dbReference type="Proteomes" id="UP000184300"/>
    </source>
</evidence>
<dbReference type="AlphaFoldDB" id="A0A1L9VI57"/>
<feature type="signal peptide" evidence="1">
    <location>
        <begin position="1"/>
        <end position="20"/>
    </location>
</feature>
<evidence type="ECO:0000256" key="1">
    <source>
        <dbReference type="SAM" id="SignalP"/>
    </source>
</evidence>
<evidence type="ECO:0000313" key="2">
    <source>
        <dbReference type="EMBL" id="OJJ83594.1"/>
    </source>
</evidence>
<sequence length="104" mass="10820">MQLSTILTFTVALLAGHALASPELQKRTTCQACSVAGVEGGAACCSAHVCFHRHEHVDGRILTDVNSAFPRVTSTVVTAIARITASATRCLIGKLMNRQPGGGS</sequence>
<dbReference type="VEuPathDB" id="FungiDB:ASPGLDRAFT_416574"/>
<dbReference type="RefSeq" id="XP_022400292.1">
    <property type="nucleotide sequence ID" value="XM_022545459.1"/>
</dbReference>
<reference evidence="3" key="1">
    <citation type="journal article" date="2017" name="Genome Biol.">
        <title>Comparative genomics reveals high biological diversity and specific adaptations in the industrially and medically important fungal genus Aspergillus.</title>
        <authorList>
            <person name="de Vries R.P."/>
            <person name="Riley R."/>
            <person name="Wiebenga A."/>
            <person name="Aguilar-Osorio G."/>
            <person name="Amillis S."/>
            <person name="Uchima C.A."/>
            <person name="Anderluh G."/>
            <person name="Asadollahi M."/>
            <person name="Askin M."/>
            <person name="Barry K."/>
            <person name="Battaglia E."/>
            <person name="Bayram O."/>
            <person name="Benocci T."/>
            <person name="Braus-Stromeyer S.A."/>
            <person name="Caldana C."/>
            <person name="Canovas D."/>
            <person name="Cerqueira G.C."/>
            <person name="Chen F."/>
            <person name="Chen W."/>
            <person name="Choi C."/>
            <person name="Clum A."/>
            <person name="Dos Santos R.A."/>
            <person name="Damasio A.R."/>
            <person name="Diallinas G."/>
            <person name="Emri T."/>
            <person name="Fekete E."/>
            <person name="Flipphi M."/>
            <person name="Freyberg S."/>
            <person name="Gallo A."/>
            <person name="Gournas C."/>
            <person name="Habgood R."/>
            <person name="Hainaut M."/>
            <person name="Harispe M.L."/>
            <person name="Henrissat B."/>
            <person name="Hilden K.S."/>
            <person name="Hope R."/>
            <person name="Hossain A."/>
            <person name="Karabika E."/>
            <person name="Karaffa L."/>
            <person name="Karanyi Z."/>
            <person name="Krasevec N."/>
            <person name="Kuo A."/>
            <person name="Kusch H."/>
            <person name="LaButti K."/>
            <person name="Lagendijk E.L."/>
            <person name="Lapidus A."/>
            <person name="Levasseur A."/>
            <person name="Lindquist E."/>
            <person name="Lipzen A."/>
            <person name="Logrieco A.F."/>
            <person name="MacCabe A."/>
            <person name="Maekelae M.R."/>
            <person name="Malavazi I."/>
            <person name="Melin P."/>
            <person name="Meyer V."/>
            <person name="Mielnichuk N."/>
            <person name="Miskei M."/>
            <person name="Molnar A.P."/>
            <person name="Mule G."/>
            <person name="Ngan C.Y."/>
            <person name="Orejas M."/>
            <person name="Orosz E."/>
            <person name="Ouedraogo J.P."/>
            <person name="Overkamp K.M."/>
            <person name="Park H.-S."/>
            <person name="Perrone G."/>
            <person name="Piumi F."/>
            <person name="Punt P.J."/>
            <person name="Ram A.F."/>
            <person name="Ramon A."/>
            <person name="Rauscher S."/>
            <person name="Record E."/>
            <person name="Riano-Pachon D.M."/>
            <person name="Robert V."/>
            <person name="Roehrig J."/>
            <person name="Ruller R."/>
            <person name="Salamov A."/>
            <person name="Salih N.S."/>
            <person name="Samson R.A."/>
            <person name="Sandor E."/>
            <person name="Sanguinetti M."/>
            <person name="Schuetze T."/>
            <person name="Sepcic K."/>
            <person name="Shelest E."/>
            <person name="Sherlock G."/>
            <person name="Sophianopoulou V."/>
            <person name="Squina F.M."/>
            <person name="Sun H."/>
            <person name="Susca A."/>
            <person name="Todd R.B."/>
            <person name="Tsang A."/>
            <person name="Unkles S.E."/>
            <person name="van de Wiele N."/>
            <person name="van Rossen-Uffink D."/>
            <person name="Oliveira J.V."/>
            <person name="Vesth T.C."/>
            <person name="Visser J."/>
            <person name="Yu J.-H."/>
            <person name="Zhou M."/>
            <person name="Andersen M.R."/>
            <person name="Archer D.B."/>
            <person name="Baker S.E."/>
            <person name="Benoit I."/>
            <person name="Brakhage A.A."/>
            <person name="Braus G.H."/>
            <person name="Fischer R."/>
            <person name="Frisvad J.C."/>
            <person name="Goldman G.H."/>
            <person name="Houbraken J."/>
            <person name="Oakley B."/>
            <person name="Pocsi I."/>
            <person name="Scazzocchio C."/>
            <person name="Seiboth B."/>
            <person name="vanKuyk P.A."/>
            <person name="Wortman J."/>
            <person name="Dyer P.S."/>
            <person name="Grigoriev I.V."/>
        </authorList>
    </citation>
    <scope>NUCLEOTIDE SEQUENCE [LARGE SCALE GENOMIC DNA]</scope>
    <source>
        <strain evidence="3">CBS 516.65</strain>
    </source>
</reference>
<keyword evidence="1" id="KW-0732">Signal</keyword>
<dbReference type="GeneID" id="34461720"/>